<evidence type="ECO:0000256" key="1">
    <source>
        <dbReference type="ARBA" id="ARBA00007228"/>
    </source>
</evidence>
<sequence>MISPQCLTSPKNPWIRQLRQLQRSKGRREQGAFLVEGSHLIEEALQTGWPLQAICYTPDWGKSHAHLLENLPAAVRLQPVSPEVMAALSTTETPEGGIAVATRQEFPPPPPGSIRLGLVVETLQDPGNLGALIRVVAATGADGLWLSEDSVDPQNPKVLRASAGQWFRRPPWVQPNLPAWLQTCRQHGIRILAATLSQPENCYWDVDLTPPTLFLLGNEGAGLRETLIQQADAQVWIPMAAGVESLNVAMTGGLLLYEALRQRRSQGIA</sequence>
<dbReference type="SMART" id="SM00967">
    <property type="entry name" value="SpoU_sub_bind"/>
    <property type="match status" value="1"/>
</dbReference>
<name>A0ABT0CE37_THEVL</name>
<dbReference type="InterPro" id="IPR029064">
    <property type="entry name" value="Ribosomal_eL30-like_sf"/>
</dbReference>
<feature type="domain" description="RNA 2-O ribose methyltransferase substrate binding" evidence="4">
    <location>
        <begin position="34"/>
        <end position="107"/>
    </location>
</feature>
<keyword evidence="3" id="KW-0808">Transferase</keyword>
<dbReference type="Gene3D" id="3.40.1280.10">
    <property type="match status" value="1"/>
</dbReference>
<keyword evidence="2 5" id="KW-0489">Methyltransferase</keyword>
<dbReference type="SUPFAM" id="SSF55315">
    <property type="entry name" value="L30e-like"/>
    <property type="match status" value="1"/>
</dbReference>
<dbReference type="SUPFAM" id="SSF75217">
    <property type="entry name" value="alpha/beta knot"/>
    <property type="match status" value="1"/>
</dbReference>
<dbReference type="Pfam" id="PF22435">
    <property type="entry name" value="MRM3-like_sub_bind"/>
    <property type="match status" value="1"/>
</dbReference>
<keyword evidence="6" id="KW-1185">Reference proteome</keyword>
<evidence type="ECO:0000313" key="6">
    <source>
        <dbReference type="Proteomes" id="UP000830835"/>
    </source>
</evidence>
<dbReference type="Pfam" id="PF00588">
    <property type="entry name" value="SpoU_methylase"/>
    <property type="match status" value="1"/>
</dbReference>
<dbReference type="Proteomes" id="UP000830835">
    <property type="component" value="Unassembled WGS sequence"/>
</dbReference>
<accession>A0ABT0CE37</accession>
<proteinExistence type="inferred from homology"/>
<dbReference type="GO" id="GO:0008168">
    <property type="term" value="F:methyltransferase activity"/>
    <property type="evidence" value="ECO:0007669"/>
    <property type="project" value="UniProtKB-KW"/>
</dbReference>
<evidence type="ECO:0000256" key="2">
    <source>
        <dbReference type="ARBA" id="ARBA00022603"/>
    </source>
</evidence>
<dbReference type="PANTHER" id="PTHR43191">
    <property type="entry name" value="RRNA METHYLTRANSFERASE 3"/>
    <property type="match status" value="1"/>
</dbReference>
<dbReference type="InterPro" id="IPR051259">
    <property type="entry name" value="rRNA_Methyltransferase"/>
</dbReference>
<evidence type="ECO:0000256" key="3">
    <source>
        <dbReference type="ARBA" id="ARBA00022679"/>
    </source>
</evidence>
<dbReference type="InterPro" id="IPR001537">
    <property type="entry name" value="SpoU_MeTrfase"/>
</dbReference>
<evidence type="ECO:0000259" key="4">
    <source>
        <dbReference type="SMART" id="SM00967"/>
    </source>
</evidence>
<protein>
    <submittedName>
        <fullName evidence="5">RNA methyltransferase</fullName>
    </submittedName>
</protein>
<reference evidence="5" key="1">
    <citation type="submission" date="2021-02" db="EMBL/GenBank/DDBJ databases">
        <title>The CRISPR/cas machinery reduction and long-range gene transfer in the hot spring cyanobacterium Synechococcus.</title>
        <authorList>
            <person name="Dvorak P."/>
            <person name="Jahodarova E."/>
            <person name="Hasler P."/>
            <person name="Poulickova A."/>
        </authorList>
    </citation>
    <scope>NUCLEOTIDE SEQUENCE</scope>
    <source>
        <strain evidence="5">Rupite</strain>
    </source>
</reference>
<dbReference type="RefSeq" id="WP_425244414.1">
    <property type="nucleotide sequence ID" value="NZ_JAFIRA010000045.1"/>
</dbReference>
<dbReference type="EMBL" id="JAFIRA010000045">
    <property type="protein sequence ID" value="MCJ2544046.1"/>
    <property type="molecule type" value="Genomic_DNA"/>
</dbReference>
<dbReference type="Gene3D" id="3.30.1330.30">
    <property type="match status" value="1"/>
</dbReference>
<evidence type="ECO:0000313" key="5">
    <source>
        <dbReference type="EMBL" id="MCJ2544046.1"/>
    </source>
</evidence>
<dbReference type="GO" id="GO:0032259">
    <property type="term" value="P:methylation"/>
    <property type="evidence" value="ECO:0007669"/>
    <property type="project" value="UniProtKB-KW"/>
</dbReference>
<dbReference type="CDD" id="cd18095">
    <property type="entry name" value="SpoU-like_rRNA-MTase"/>
    <property type="match status" value="1"/>
</dbReference>
<dbReference type="PANTHER" id="PTHR43191:SF2">
    <property type="entry name" value="RRNA METHYLTRANSFERASE 3, MITOCHONDRIAL"/>
    <property type="match status" value="1"/>
</dbReference>
<dbReference type="InterPro" id="IPR029026">
    <property type="entry name" value="tRNA_m1G_MTases_N"/>
</dbReference>
<dbReference type="InterPro" id="IPR029028">
    <property type="entry name" value="Alpha/beta_knot_MTases"/>
</dbReference>
<comment type="caution">
    <text evidence="5">The sequence shown here is derived from an EMBL/GenBank/DDBJ whole genome shotgun (WGS) entry which is preliminary data.</text>
</comment>
<dbReference type="InterPro" id="IPR053888">
    <property type="entry name" value="MRM3-like_sub_bind"/>
</dbReference>
<organism evidence="5 6">
    <name type="scientific">Thermostichus vulcanus str. 'Rupite'</name>
    <dbReference type="NCBI Taxonomy" id="2813851"/>
    <lineage>
        <taxon>Bacteria</taxon>
        <taxon>Bacillati</taxon>
        <taxon>Cyanobacteriota</taxon>
        <taxon>Cyanophyceae</taxon>
        <taxon>Thermostichales</taxon>
        <taxon>Thermostichaceae</taxon>
        <taxon>Thermostichus</taxon>
    </lineage>
</organism>
<dbReference type="InterPro" id="IPR013123">
    <property type="entry name" value="SpoU_subst-bd"/>
</dbReference>
<gene>
    <name evidence="5" type="ORF">JX360_14225</name>
</gene>
<comment type="similarity">
    <text evidence="1">Belongs to the class IV-like SAM-binding methyltransferase superfamily. RNA methyltransferase TrmH family.</text>
</comment>